<dbReference type="SUPFAM" id="SSF55008">
    <property type="entry name" value="HMA, heavy metal-associated domain"/>
    <property type="match status" value="1"/>
</dbReference>
<reference evidence="1 2" key="1">
    <citation type="submission" date="2015-08" db="EMBL/GenBank/DDBJ databases">
        <authorList>
            <person name="Babu N.S."/>
            <person name="Beckwith C.J."/>
            <person name="Beseler K.G."/>
            <person name="Brison A."/>
            <person name="Carone J.V."/>
            <person name="Caskin T.P."/>
            <person name="Diamond M."/>
            <person name="Durham M.E."/>
            <person name="Foxe J.M."/>
            <person name="Go M."/>
            <person name="Henderson B.A."/>
            <person name="Jones I.B."/>
            <person name="McGettigan J.A."/>
            <person name="Micheletti S.J."/>
            <person name="Nasrallah M.E."/>
            <person name="Ortiz D."/>
            <person name="Piller C.R."/>
            <person name="Privatt S.R."/>
            <person name="Schneider S.L."/>
            <person name="Sharp S."/>
            <person name="Smith T.C."/>
            <person name="Stanton J.D."/>
            <person name="Ullery H.E."/>
            <person name="Wilson R.J."/>
            <person name="Serrano M.G."/>
            <person name="Buck G."/>
            <person name="Lee V."/>
            <person name="Wang Y."/>
            <person name="Carvalho R."/>
            <person name="Voegtly L."/>
            <person name="Shi R."/>
            <person name="Duckworth R."/>
            <person name="Johnson A."/>
            <person name="Loviza R."/>
            <person name="Walstead R."/>
            <person name="Shah Z."/>
            <person name="Kiflezghi M."/>
            <person name="Wade K."/>
            <person name="Ball S.L."/>
            <person name="Bradley K.W."/>
            <person name="Asai D.J."/>
            <person name="Bowman C.A."/>
            <person name="Russell D.A."/>
            <person name="Pope W.H."/>
            <person name="Jacobs-Sera D."/>
            <person name="Hendrix R.W."/>
            <person name="Hatfull G.F."/>
        </authorList>
    </citation>
    <scope>NUCLEOTIDE SEQUENCE [LARGE SCALE GENOMIC DNA]</scope>
    <source>
        <strain evidence="1 2">DSM 27648</strain>
    </source>
</reference>
<name>A0A0K1PSQ0_9BACT</name>
<dbReference type="Pfam" id="PF19991">
    <property type="entry name" value="HMA_2"/>
    <property type="match status" value="1"/>
</dbReference>
<dbReference type="STRING" id="1391654.AKJ09_03227"/>
<evidence type="ECO:0008006" key="3">
    <source>
        <dbReference type="Google" id="ProtNLM"/>
    </source>
</evidence>
<evidence type="ECO:0000313" key="2">
    <source>
        <dbReference type="Proteomes" id="UP000064967"/>
    </source>
</evidence>
<dbReference type="EMBL" id="CP012333">
    <property type="protein sequence ID" value="AKU96563.1"/>
    <property type="molecule type" value="Genomic_DNA"/>
</dbReference>
<dbReference type="GO" id="GO:0046872">
    <property type="term" value="F:metal ion binding"/>
    <property type="evidence" value="ECO:0007669"/>
    <property type="project" value="InterPro"/>
</dbReference>
<gene>
    <name evidence="1" type="ORF">AKJ09_03227</name>
</gene>
<dbReference type="InterPro" id="IPR036163">
    <property type="entry name" value="HMA_dom_sf"/>
</dbReference>
<sequence>MHHPQDVLKIAHYHPGRLRVRAKTFANASDSAERVKDEVAHMRGVRSVRHDRRTGSVLVEYEPRFAEANRILERIATVGELAVEQTEARKGSDAADSILELFRWLDEVTEQASGSRLNLRLLVPGGIAAFGVYSLFKSGHPPIPRWDNLAYWAYSMFVELNARREVPRP</sequence>
<keyword evidence="2" id="KW-1185">Reference proteome</keyword>
<dbReference type="AlphaFoldDB" id="A0A0K1PSQ0"/>
<evidence type="ECO:0000313" key="1">
    <source>
        <dbReference type="EMBL" id="AKU96563.1"/>
    </source>
</evidence>
<dbReference type="KEGG" id="llu:AKJ09_03227"/>
<organism evidence="1 2">
    <name type="scientific">Labilithrix luteola</name>
    <dbReference type="NCBI Taxonomy" id="1391654"/>
    <lineage>
        <taxon>Bacteria</taxon>
        <taxon>Pseudomonadati</taxon>
        <taxon>Myxococcota</taxon>
        <taxon>Polyangia</taxon>
        <taxon>Polyangiales</taxon>
        <taxon>Labilitrichaceae</taxon>
        <taxon>Labilithrix</taxon>
    </lineage>
</organism>
<dbReference type="Proteomes" id="UP000064967">
    <property type="component" value="Chromosome"/>
</dbReference>
<proteinExistence type="predicted"/>
<accession>A0A0K1PSQ0</accession>
<protein>
    <recommendedName>
        <fullName evidence="3">HMA domain-containing protein</fullName>
    </recommendedName>
</protein>